<dbReference type="KEGG" id="mdx:BTO20_29210"/>
<organism evidence="3 4">
    <name type="scientific">Mycobacterium dioxanotrophicus</name>
    <dbReference type="NCBI Taxonomy" id="482462"/>
    <lineage>
        <taxon>Bacteria</taxon>
        <taxon>Bacillati</taxon>
        <taxon>Actinomycetota</taxon>
        <taxon>Actinomycetes</taxon>
        <taxon>Mycobacteriales</taxon>
        <taxon>Mycobacteriaceae</taxon>
        <taxon>Mycobacterium</taxon>
    </lineage>
</organism>
<keyword evidence="3" id="KW-0378">Hydrolase</keyword>
<keyword evidence="4" id="KW-1185">Reference proteome</keyword>
<dbReference type="CDD" id="cd00085">
    <property type="entry name" value="HNHc"/>
    <property type="match status" value="1"/>
</dbReference>
<evidence type="ECO:0000313" key="4">
    <source>
        <dbReference type="Proteomes" id="UP000195331"/>
    </source>
</evidence>
<dbReference type="Proteomes" id="UP000195331">
    <property type="component" value="Chromosome"/>
</dbReference>
<dbReference type="InterPro" id="IPR003870">
    <property type="entry name" value="DUF222"/>
</dbReference>
<evidence type="ECO:0000313" key="3">
    <source>
        <dbReference type="EMBL" id="ART72086.1"/>
    </source>
</evidence>
<dbReference type="OrthoDB" id="5242272at2"/>
<dbReference type="SMART" id="SM00507">
    <property type="entry name" value="HNHc"/>
    <property type="match status" value="1"/>
</dbReference>
<dbReference type="AlphaFoldDB" id="A0A1Y0CAK6"/>
<sequence>MFEELGDAGLVAEIERETRAAAASDSRRLRLIAELVNRRVVEQDDELLHWACDYWDAAAAEIAAAMGVAHRVASKEMRIAVALGDRFPRMAALFDEGRVSSRLIATITWRTLLVLDDEALRLIDEELVQRVTEWGPMSVDKLEQAIDTLIERYDPGALRRLREAVRARDVCLGKPDDVSGTVSLWGRLLAADGAALKKRMAYVLSGVCADDPRTAGQLRSDAMGVIAVLGDRLRCQCGNTDCPASAPDARGANTVVYVLADKAALEAEPDPYLSGDHDTIPIPREQVTVEPEPAPDASGHDAIEPSPPQQVEDEKPKKKPTAVLLDGGVVPTPLLAELIANGAKVRELIPPCDEPEPRYRPSAKLAAFVRMRDMTCMFPGCGRPAEFCDIDHTEPYPSGSTHASNTKCLCRIHHLLKTFWIGWSDRQQPDGTVVWTTPSGLTYVTRPGSRLFFPHWNTTTAELPPAAAASATTDRGVMMPRRKRTRAAQWARQIRAERARNDAYLAERAKPPPG</sequence>
<dbReference type="RefSeq" id="WP_087079416.1">
    <property type="nucleotide sequence ID" value="NZ_CP020809.1"/>
</dbReference>
<dbReference type="GO" id="GO:0004519">
    <property type="term" value="F:endonuclease activity"/>
    <property type="evidence" value="ECO:0007669"/>
    <property type="project" value="UniProtKB-KW"/>
</dbReference>
<feature type="region of interest" description="Disordered" evidence="1">
    <location>
        <begin position="289"/>
        <end position="319"/>
    </location>
</feature>
<dbReference type="EMBL" id="CP020809">
    <property type="protein sequence ID" value="ART72086.1"/>
    <property type="molecule type" value="Genomic_DNA"/>
</dbReference>
<reference evidence="3 4" key="1">
    <citation type="submission" date="2017-04" db="EMBL/GenBank/DDBJ databases">
        <title>Whole Genome Sequence of 1,4-Dioxane Degrading Bacterium Mycobacterium dioxanotrophicus PH-06.</title>
        <authorList>
            <person name="He Y."/>
        </authorList>
    </citation>
    <scope>NUCLEOTIDE SEQUENCE [LARGE SCALE GENOMIC DNA]</scope>
    <source>
        <strain evidence="3 4">PH-06</strain>
    </source>
</reference>
<protein>
    <submittedName>
        <fullName evidence="3">HNH endonuclease</fullName>
    </submittedName>
</protein>
<dbReference type="InterPro" id="IPR003615">
    <property type="entry name" value="HNH_nuc"/>
</dbReference>
<dbReference type="Pfam" id="PF02720">
    <property type="entry name" value="DUF222"/>
    <property type="match status" value="1"/>
</dbReference>
<keyword evidence="3" id="KW-0540">Nuclease</keyword>
<evidence type="ECO:0000259" key="2">
    <source>
        <dbReference type="SMART" id="SM00507"/>
    </source>
</evidence>
<accession>A0A1Y0CAK6</accession>
<evidence type="ECO:0000256" key="1">
    <source>
        <dbReference type="SAM" id="MobiDB-lite"/>
    </source>
</evidence>
<name>A0A1Y0CAK6_9MYCO</name>
<gene>
    <name evidence="3" type="ORF">BTO20_29210</name>
</gene>
<proteinExistence type="predicted"/>
<keyword evidence="3" id="KW-0255">Endonuclease</keyword>
<feature type="domain" description="HNH nuclease" evidence="2">
    <location>
        <begin position="364"/>
        <end position="415"/>
    </location>
</feature>